<proteinExistence type="predicted"/>
<keyword evidence="1" id="KW-0732">Signal</keyword>
<evidence type="ECO:0000256" key="1">
    <source>
        <dbReference type="SAM" id="SignalP"/>
    </source>
</evidence>
<gene>
    <name evidence="2" type="ORF">ACFOEE_00400</name>
</gene>
<keyword evidence="3" id="KW-1185">Reference proteome</keyword>
<dbReference type="InterPro" id="IPR036444">
    <property type="entry name" value="PLipase_A2_dom_sf"/>
</dbReference>
<organism evidence="2 3">
    <name type="scientific">Pseudoalteromonas fenneropenaei</name>
    <dbReference type="NCBI Taxonomy" id="1737459"/>
    <lineage>
        <taxon>Bacteria</taxon>
        <taxon>Pseudomonadati</taxon>
        <taxon>Pseudomonadota</taxon>
        <taxon>Gammaproteobacteria</taxon>
        <taxon>Alteromonadales</taxon>
        <taxon>Pseudoalteromonadaceae</taxon>
        <taxon>Pseudoalteromonas</taxon>
    </lineage>
</organism>
<protein>
    <recommendedName>
        <fullName evidence="4">FAD-binding oxidoreductase</fullName>
    </recommendedName>
</protein>
<evidence type="ECO:0000313" key="2">
    <source>
        <dbReference type="EMBL" id="MFC3030991.1"/>
    </source>
</evidence>
<evidence type="ECO:0000313" key="3">
    <source>
        <dbReference type="Proteomes" id="UP001595453"/>
    </source>
</evidence>
<dbReference type="Proteomes" id="UP001595453">
    <property type="component" value="Unassembled WGS sequence"/>
</dbReference>
<comment type="caution">
    <text evidence="2">The sequence shown here is derived from an EMBL/GenBank/DDBJ whole genome shotgun (WGS) entry which is preliminary data.</text>
</comment>
<sequence>MRACHCLLFILLSSHANAETIKPFTSDGCSVFPDGTLQHKELWLSCCTAHDYAYWQGGTYDERLKADEDLQACVAKVGQPEIANLMLAGVRVGGSPYFPTSFRWGYGWSYPRFYQALTEQEKMQINALKSKITPPQLTDGIAQKP</sequence>
<dbReference type="SUPFAM" id="SSF48619">
    <property type="entry name" value="Phospholipase A2, PLA2"/>
    <property type="match status" value="1"/>
</dbReference>
<feature type="signal peptide" evidence="1">
    <location>
        <begin position="1"/>
        <end position="18"/>
    </location>
</feature>
<evidence type="ECO:0008006" key="4">
    <source>
        <dbReference type="Google" id="ProtNLM"/>
    </source>
</evidence>
<dbReference type="RefSeq" id="WP_377119779.1">
    <property type="nucleotide sequence ID" value="NZ_JBHRSD010000001.1"/>
</dbReference>
<name>A0ABV7CES5_9GAMM</name>
<feature type="chain" id="PRO_5046555695" description="FAD-binding oxidoreductase" evidence="1">
    <location>
        <begin position="19"/>
        <end position="145"/>
    </location>
</feature>
<reference evidence="3" key="1">
    <citation type="journal article" date="2019" name="Int. J. Syst. Evol. Microbiol.">
        <title>The Global Catalogue of Microorganisms (GCM) 10K type strain sequencing project: providing services to taxonomists for standard genome sequencing and annotation.</title>
        <authorList>
            <consortium name="The Broad Institute Genomics Platform"/>
            <consortium name="The Broad Institute Genome Sequencing Center for Infectious Disease"/>
            <person name="Wu L."/>
            <person name="Ma J."/>
        </authorList>
    </citation>
    <scope>NUCLEOTIDE SEQUENCE [LARGE SCALE GENOMIC DNA]</scope>
    <source>
        <strain evidence="3">KCTC 42730</strain>
    </source>
</reference>
<dbReference type="EMBL" id="JBHRSD010000001">
    <property type="protein sequence ID" value="MFC3030991.1"/>
    <property type="molecule type" value="Genomic_DNA"/>
</dbReference>
<accession>A0ABV7CES5</accession>